<protein>
    <submittedName>
        <fullName evidence="1">Uncharacterized protein</fullName>
    </submittedName>
</protein>
<dbReference type="EMBL" id="BMAV01020851">
    <property type="protein sequence ID" value="GFY74624.1"/>
    <property type="molecule type" value="Genomic_DNA"/>
</dbReference>
<name>A0A8X6YRY4_9ARAC</name>
<dbReference type="Proteomes" id="UP000886998">
    <property type="component" value="Unassembled WGS sequence"/>
</dbReference>
<organism evidence="1 2">
    <name type="scientific">Trichonephila inaurata madagascariensis</name>
    <dbReference type="NCBI Taxonomy" id="2747483"/>
    <lineage>
        <taxon>Eukaryota</taxon>
        <taxon>Metazoa</taxon>
        <taxon>Ecdysozoa</taxon>
        <taxon>Arthropoda</taxon>
        <taxon>Chelicerata</taxon>
        <taxon>Arachnida</taxon>
        <taxon>Araneae</taxon>
        <taxon>Araneomorphae</taxon>
        <taxon>Entelegynae</taxon>
        <taxon>Araneoidea</taxon>
        <taxon>Nephilidae</taxon>
        <taxon>Trichonephila</taxon>
        <taxon>Trichonephila inaurata</taxon>
    </lineage>
</organism>
<sequence>MWRGSTITEQALLVYALLYPTLHHYVLDVSALYINIPKQSKSCVLLILVFKINLLAVEHPTFKEWLLLFLLLDRPCIVLQKIHV</sequence>
<evidence type="ECO:0000313" key="2">
    <source>
        <dbReference type="Proteomes" id="UP000886998"/>
    </source>
</evidence>
<proteinExistence type="predicted"/>
<dbReference type="AlphaFoldDB" id="A0A8X6YRY4"/>
<keyword evidence="2" id="KW-1185">Reference proteome</keyword>
<reference evidence="1" key="1">
    <citation type="submission" date="2020-08" db="EMBL/GenBank/DDBJ databases">
        <title>Multicomponent nature underlies the extraordinary mechanical properties of spider dragline silk.</title>
        <authorList>
            <person name="Kono N."/>
            <person name="Nakamura H."/>
            <person name="Mori M."/>
            <person name="Yoshida Y."/>
            <person name="Ohtoshi R."/>
            <person name="Malay A.D."/>
            <person name="Moran D.A.P."/>
            <person name="Tomita M."/>
            <person name="Numata K."/>
            <person name="Arakawa K."/>
        </authorList>
    </citation>
    <scope>NUCLEOTIDE SEQUENCE</scope>
</reference>
<gene>
    <name evidence="1" type="ORF">TNIN_240371</name>
</gene>
<accession>A0A8X6YRY4</accession>
<comment type="caution">
    <text evidence="1">The sequence shown here is derived from an EMBL/GenBank/DDBJ whole genome shotgun (WGS) entry which is preliminary data.</text>
</comment>
<evidence type="ECO:0000313" key="1">
    <source>
        <dbReference type="EMBL" id="GFY74624.1"/>
    </source>
</evidence>